<evidence type="ECO:0000313" key="1">
    <source>
        <dbReference type="EMBL" id="QHS78342.1"/>
    </source>
</evidence>
<accession>A0A6C0AF52</accession>
<organism evidence="1">
    <name type="scientific">viral metagenome</name>
    <dbReference type="NCBI Taxonomy" id="1070528"/>
    <lineage>
        <taxon>unclassified sequences</taxon>
        <taxon>metagenomes</taxon>
        <taxon>organismal metagenomes</taxon>
    </lineage>
</organism>
<sequence>MEKSLPVCLIFTSSDCGGCKNLRGETGIPQFSNPNGKYFETPGNNKFMWDLDLFKTLATNFRVYEIHVLKLNPNNIDEFNFFEIKNNMLIRTSLRHENDDIFVKVEKENKEISNKKLLDSKGNPVSFKNYIKNNIPSVIRKYVGWFPTWIFIDGNAFDEALNDESKDMFAYVLQAKTVEDENTGKFKLLPPNSSENRNNENVNPLIAAKNILNGSINLLPLKTKSEPENTNDEIVKIKTGTLSVCGFKKNILPYKKK</sequence>
<reference evidence="1" key="1">
    <citation type="journal article" date="2020" name="Nature">
        <title>Giant virus diversity and host interactions through global metagenomics.</title>
        <authorList>
            <person name="Schulz F."/>
            <person name="Roux S."/>
            <person name="Paez-Espino D."/>
            <person name="Jungbluth S."/>
            <person name="Walsh D.A."/>
            <person name="Denef V.J."/>
            <person name="McMahon K.D."/>
            <person name="Konstantinidis K.T."/>
            <person name="Eloe-Fadrosh E.A."/>
            <person name="Kyrpides N.C."/>
            <person name="Woyke T."/>
        </authorList>
    </citation>
    <scope>NUCLEOTIDE SEQUENCE</scope>
    <source>
        <strain evidence="1">GVMAG-S-1021933-23</strain>
    </source>
</reference>
<name>A0A6C0AF52_9ZZZZ</name>
<protein>
    <submittedName>
        <fullName evidence="1">Uncharacterized protein</fullName>
    </submittedName>
</protein>
<dbReference type="EMBL" id="MN740596">
    <property type="protein sequence ID" value="QHS78342.1"/>
    <property type="molecule type" value="Genomic_DNA"/>
</dbReference>
<dbReference type="AlphaFoldDB" id="A0A6C0AF52"/>
<proteinExistence type="predicted"/>